<comment type="caution">
    <text evidence="4">The sequence shown here is derived from an EMBL/GenBank/DDBJ whole genome shotgun (WGS) entry which is preliminary data.</text>
</comment>
<keyword evidence="5" id="KW-1185">Reference proteome</keyword>
<feature type="signal peptide" evidence="3">
    <location>
        <begin position="1"/>
        <end position="19"/>
    </location>
</feature>
<organism evidence="4 5">
    <name type="scientific">Bradyrhizobium rifense</name>
    <dbReference type="NCBI Taxonomy" id="515499"/>
    <lineage>
        <taxon>Bacteria</taxon>
        <taxon>Pseudomonadati</taxon>
        <taxon>Pseudomonadota</taxon>
        <taxon>Alphaproteobacteria</taxon>
        <taxon>Hyphomicrobiales</taxon>
        <taxon>Nitrobacteraceae</taxon>
        <taxon>Bradyrhizobium</taxon>
    </lineage>
</organism>
<dbReference type="OrthoDB" id="8255798at2"/>
<protein>
    <submittedName>
        <fullName evidence="4">Uncharacterized protein</fullName>
    </submittedName>
</protein>
<accession>A0A5D3K4H0</accession>
<keyword evidence="2" id="KW-0472">Membrane</keyword>
<name>A0A5D3K4H0_9BRAD</name>
<sequence length="236" mass="24964">MSGYLRFCVAGLLSVGALASAPASSNSLTDIFNTAAPQPAVTSPPEAECQRSPGNPIPGGHWVYRMDGHRKCWFLTEGTAKAKKTVRRGAQDRPPSLAENSASQPRQSAAIDAHAEILRSGPEESSQPPASVFKIADAASDARTGPPMTLAVSVAGLHSQQLTADHSGPDQVDVEQLLAVVSADSPEAMPADARIREVPDEARSWTAWFGVLLMTLGGFSLLSSSRTLRRAVRLCH</sequence>
<evidence type="ECO:0000256" key="1">
    <source>
        <dbReference type="SAM" id="MobiDB-lite"/>
    </source>
</evidence>
<dbReference type="AlphaFoldDB" id="A0A5D3K4H0"/>
<feature type="region of interest" description="Disordered" evidence="1">
    <location>
        <begin position="83"/>
        <end position="109"/>
    </location>
</feature>
<dbReference type="Proteomes" id="UP000324758">
    <property type="component" value="Unassembled WGS sequence"/>
</dbReference>
<keyword evidence="2" id="KW-1133">Transmembrane helix</keyword>
<reference evidence="4 5" key="1">
    <citation type="submission" date="2019-08" db="EMBL/GenBank/DDBJ databases">
        <title>Bradyrhizobium hipponensis sp. nov., a rhizobium isolated from a Lupinus angustifolius root nodule in Tunisia.</title>
        <authorList>
            <person name="Off K."/>
            <person name="Rejili M."/>
            <person name="Mars M."/>
            <person name="Brachmann A."/>
            <person name="Marin M."/>
        </authorList>
    </citation>
    <scope>NUCLEOTIDE SEQUENCE [LARGE SCALE GENOMIC DNA]</scope>
    <source>
        <strain evidence="4 5">CTAW71</strain>
    </source>
</reference>
<evidence type="ECO:0000256" key="3">
    <source>
        <dbReference type="SAM" id="SignalP"/>
    </source>
</evidence>
<feature type="chain" id="PRO_5023113745" evidence="3">
    <location>
        <begin position="20"/>
        <end position="236"/>
    </location>
</feature>
<feature type="transmembrane region" description="Helical" evidence="2">
    <location>
        <begin position="205"/>
        <end position="223"/>
    </location>
</feature>
<dbReference type="EMBL" id="VSSS01000079">
    <property type="protein sequence ID" value="TYL86536.1"/>
    <property type="molecule type" value="Genomic_DNA"/>
</dbReference>
<evidence type="ECO:0000313" key="5">
    <source>
        <dbReference type="Proteomes" id="UP000324758"/>
    </source>
</evidence>
<dbReference type="RefSeq" id="WP_148778097.1">
    <property type="nucleotide sequence ID" value="NZ_VSSS01000079.1"/>
</dbReference>
<evidence type="ECO:0000256" key="2">
    <source>
        <dbReference type="SAM" id="Phobius"/>
    </source>
</evidence>
<feature type="compositionally biased region" description="Polar residues" evidence="1">
    <location>
        <begin position="98"/>
        <end position="107"/>
    </location>
</feature>
<gene>
    <name evidence="4" type="ORF">FXB40_41875</name>
</gene>
<proteinExistence type="predicted"/>
<keyword evidence="3" id="KW-0732">Signal</keyword>
<keyword evidence="2" id="KW-0812">Transmembrane</keyword>
<evidence type="ECO:0000313" key="4">
    <source>
        <dbReference type="EMBL" id="TYL86536.1"/>
    </source>
</evidence>